<proteinExistence type="predicted"/>
<name>A0A224Y6T4_9ACAR</name>
<evidence type="ECO:0000313" key="1">
    <source>
        <dbReference type="EMBL" id="MAA13276.1"/>
    </source>
</evidence>
<accession>A0A224Y6T4</accession>
<reference evidence="1" key="1">
    <citation type="journal article" date="2017" name="Parasit. Vectors">
        <title>Sialotranscriptomics of Rhipicephalus zambeziensis reveals intricate expression profiles of secretory proteins and suggests tight temporal transcriptional regulation during blood-feeding.</title>
        <authorList>
            <person name="de Castro M.H."/>
            <person name="de Klerk D."/>
            <person name="Pienaar R."/>
            <person name="Rees D.J.G."/>
            <person name="Mans B.J."/>
        </authorList>
    </citation>
    <scope>NUCLEOTIDE SEQUENCE</scope>
    <source>
        <tissue evidence="1">Salivary glands</tissue>
    </source>
</reference>
<organism evidence="1">
    <name type="scientific">Rhipicephalus zambeziensis</name>
    <dbReference type="NCBI Taxonomy" id="60191"/>
    <lineage>
        <taxon>Eukaryota</taxon>
        <taxon>Metazoa</taxon>
        <taxon>Ecdysozoa</taxon>
        <taxon>Arthropoda</taxon>
        <taxon>Chelicerata</taxon>
        <taxon>Arachnida</taxon>
        <taxon>Acari</taxon>
        <taxon>Parasitiformes</taxon>
        <taxon>Ixodida</taxon>
        <taxon>Ixodoidea</taxon>
        <taxon>Ixodidae</taxon>
        <taxon>Rhipicephalinae</taxon>
        <taxon>Rhipicephalus</taxon>
        <taxon>Rhipicephalus</taxon>
    </lineage>
</organism>
<protein>
    <submittedName>
        <fullName evidence="1">Uncharacterized protein</fullName>
    </submittedName>
</protein>
<dbReference type="EMBL" id="GFPF01002130">
    <property type="protein sequence ID" value="MAA13276.1"/>
    <property type="molecule type" value="Transcribed_RNA"/>
</dbReference>
<sequence>MYTVVLYEREHASAVPMLCGGCLQHHRPTAGESACAFGVVFWQRKQRVMASVQALLDTLPFWSCDWRCHQKWTCFLRLLVGGAVGSRHRVQACSLS</sequence>
<dbReference type="AlphaFoldDB" id="A0A224Y6T4"/>